<dbReference type="HOGENOM" id="CLU_106041_0_0_1"/>
<dbReference type="Gene3D" id="1.25.40.10">
    <property type="entry name" value="Tetratricopeptide repeat domain"/>
    <property type="match status" value="1"/>
</dbReference>
<protein>
    <submittedName>
        <fullName evidence="3">Uncharacterized protein</fullName>
    </submittedName>
</protein>
<sequence length="228" mass="25276">MVFDEMPERSVARFNALVAGLTQRGEADEARRVFRLLAEEVLPATELCHGWERAACLLMRRSGGQARGAVALAWHRYNAMDSGLLRNDEHTMALDTVGEMIFGFSEEPNENDFSGVLSMHNRGGTKLGVLEYHDLGFSVTQGAHDKQKESCFQVATLKSRNVHESLVIAGVINFEIAFCRKAMIKIDPVIDTCRVVGAKNHMHCGGLEVRTVSAALGITENASWRWRS</sequence>
<organism evidence="3">
    <name type="scientific">Oryza nivara</name>
    <name type="common">Indian wild rice</name>
    <name type="synonym">Oryza sativa f. spontanea</name>
    <dbReference type="NCBI Taxonomy" id="4536"/>
    <lineage>
        <taxon>Eukaryota</taxon>
        <taxon>Viridiplantae</taxon>
        <taxon>Streptophyta</taxon>
        <taxon>Embryophyta</taxon>
        <taxon>Tracheophyta</taxon>
        <taxon>Spermatophyta</taxon>
        <taxon>Magnoliopsida</taxon>
        <taxon>Liliopsida</taxon>
        <taxon>Poales</taxon>
        <taxon>Poaceae</taxon>
        <taxon>BOP clade</taxon>
        <taxon>Oryzoideae</taxon>
        <taxon>Oryzeae</taxon>
        <taxon>Oryzinae</taxon>
        <taxon>Oryza</taxon>
    </lineage>
</organism>
<evidence type="ECO:0000256" key="1">
    <source>
        <dbReference type="ARBA" id="ARBA00022737"/>
    </source>
</evidence>
<keyword evidence="1" id="KW-0677">Repeat</keyword>
<reference evidence="3" key="1">
    <citation type="submission" date="2015-04" db="UniProtKB">
        <authorList>
            <consortium name="EnsemblPlants"/>
        </authorList>
    </citation>
    <scope>IDENTIFICATION</scope>
    <source>
        <strain evidence="3">SL10</strain>
    </source>
</reference>
<dbReference type="InterPro" id="IPR002885">
    <property type="entry name" value="PPR_rpt"/>
</dbReference>
<keyword evidence="4" id="KW-1185">Reference proteome</keyword>
<dbReference type="EnsemblPlants" id="ONIVA02G09900.1">
    <property type="protein sequence ID" value="ONIVA02G09900.1"/>
    <property type="gene ID" value="ONIVA02G09900"/>
</dbReference>
<dbReference type="Pfam" id="PF01535">
    <property type="entry name" value="PPR"/>
    <property type="match status" value="2"/>
</dbReference>
<name>A0A0E0G3M0_ORYNI</name>
<accession>A0A0E0G3M0</accession>
<proteinExistence type="predicted"/>
<dbReference type="InterPro" id="IPR011990">
    <property type="entry name" value="TPR-like_helical_dom_sf"/>
</dbReference>
<dbReference type="STRING" id="4536.A0A0E0G3M0"/>
<evidence type="ECO:0000256" key="2">
    <source>
        <dbReference type="ARBA" id="ARBA00022946"/>
    </source>
</evidence>
<dbReference type="Gramene" id="ONIVA02G09900.1">
    <property type="protein sequence ID" value="ONIVA02G09900.1"/>
    <property type="gene ID" value="ONIVA02G09900"/>
</dbReference>
<reference evidence="3" key="2">
    <citation type="submission" date="2018-04" db="EMBL/GenBank/DDBJ databases">
        <title>OnivRS2 (Oryza nivara Reference Sequence Version 2).</title>
        <authorList>
            <person name="Zhang J."/>
            <person name="Kudrna D."/>
            <person name="Lee S."/>
            <person name="Talag J."/>
            <person name="Rajasekar S."/>
            <person name="Welchert J."/>
            <person name="Hsing Y.-I."/>
            <person name="Wing R.A."/>
        </authorList>
    </citation>
    <scope>NUCLEOTIDE SEQUENCE [LARGE SCALE GENOMIC DNA]</scope>
    <source>
        <strain evidence="3">SL10</strain>
    </source>
</reference>
<evidence type="ECO:0000313" key="4">
    <source>
        <dbReference type="Proteomes" id="UP000006591"/>
    </source>
</evidence>
<dbReference type="AlphaFoldDB" id="A0A0E0G3M0"/>
<keyword evidence="2" id="KW-0809">Transit peptide</keyword>
<evidence type="ECO:0000313" key="3">
    <source>
        <dbReference type="EnsemblPlants" id="ONIVA02G09900.1"/>
    </source>
</evidence>
<dbReference type="Proteomes" id="UP000006591">
    <property type="component" value="Chromosome 2"/>
</dbReference>